<feature type="compositionally biased region" description="Polar residues" evidence="1">
    <location>
        <begin position="74"/>
        <end position="102"/>
    </location>
</feature>
<evidence type="ECO:0000256" key="1">
    <source>
        <dbReference type="SAM" id="MobiDB-lite"/>
    </source>
</evidence>
<dbReference type="InterPro" id="IPR027417">
    <property type="entry name" value="P-loop_NTPase"/>
</dbReference>
<evidence type="ECO:0000313" key="2">
    <source>
        <dbReference type="EMBL" id="MES1921054.1"/>
    </source>
</evidence>
<dbReference type="Gene3D" id="3.40.50.300">
    <property type="entry name" value="P-loop containing nucleotide triphosphate hydrolases"/>
    <property type="match status" value="1"/>
</dbReference>
<feature type="region of interest" description="Disordered" evidence="1">
    <location>
        <begin position="62"/>
        <end position="109"/>
    </location>
</feature>
<dbReference type="Proteomes" id="UP001439008">
    <property type="component" value="Unassembled WGS sequence"/>
</dbReference>
<evidence type="ECO:0000313" key="3">
    <source>
        <dbReference type="Proteomes" id="UP001439008"/>
    </source>
</evidence>
<dbReference type="EMBL" id="JBDODL010001054">
    <property type="protein sequence ID" value="MES1921054.1"/>
    <property type="molecule type" value="Genomic_DNA"/>
</dbReference>
<name>A0ABV2ANH3_9EUKA</name>
<proteinExistence type="predicted"/>
<organism evidence="2 3">
    <name type="scientific">Bonamia ostreae</name>
    <dbReference type="NCBI Taxonomy" id="126728"/>
    <lineage>
        <taxon>Eukaryota</taxon>
        <taxon>Sar</taxon>
        <taxon>Rhizaria</taxon>
        <taxon>Endomyxa</taxon>
        <taxon>Ascetosporea</taxon>
        <taxon>Haplosporida</taxon>
        <taxon>Bonamia</taxon>
    </lineage>
</organism>
<sequence>MMAFFFILVNKEKTVKYFKIPQVNILGVNFPIEKEKTHNESVSRQDDLQSNTEVTATNAYTETEGGSCHLDNPVLQTNKVSENPNTEKQTRQELQSSLNLGKTEQRKMPMKTPSKYSLKSLLQTFDNVTFHGERSVQYLTLLDFAGQSAYYACHQIYLSERAFYILVMDMSKDLNAVVGEEVCDHSHTVFETWRYRGIYYDSI</sequence>
<keyword evidence="3" id="KW-1185">Reference proteome</keyword>
<reference evidence="2 3" key="1">
    <citation type="journal article" date="2024" name="BMC Biol.">
        <title>Comparative genomics of Ascetosporea gives new insight into the evolutionary basis for animal parasitism in Rhizaria.</title>
        <authorList>
            <person name="Hiltunen Thoren M."/>
            <person name="Onut-Brannstrom I."/>
            <person name="Alfjorden A."/>
            <person name="Peckova H."/>
            <person name="Swords F."/>
            <person name="Hooper C."/>
            <person name="Holzer A.S."/>
            <person name="Bass D."/>
            <person name="Burki F."/>
        </authorList>
    </citation>
    <scope>NUCLEOTIDE SEQUENCE [LARGE SCALE GENOMIC DNA]</scope>
    <source>
        <strain evidence="2">20-A016</strain>
    </source>
</reference>
<protein>
    <submittedName>
        <fullName evidence="2">Uncharacterized protein</fullName>
    </submittedName>
</protein>
<comment type="caution">
    <text evidence="2">The sequence shown here is derived from an EMBL/GenBank/DDBJ whole genome shotgun (WGS) entry which is preliminary data.</text>
</comment>
<gene>
    <name evidence="2" type="ORF">MHBO_002652</name>
</gene>
<accession>A0ABV2ANH3</accession>